<evidence type="ECO:0000313" key="5">
    <source>
        <dbReference type="Proteomes" id="UP000027002"/>
    </source>
</evidence>
<dbReference type="GO" id="GO:0016491">
    <property type="term" value="F:oxidoreductase activity"/>
    <property type="evidence" value="ECO:0007669"/>
    <property type="project" value="UniProtKB-KW"/>
</dbReference>
<dbReference type="AlphaFoldDB" id="A0A8E5MJ96"/>
<comment type="similarity">
    <text evidence="1">Belongs to the short-chain dehydrogenases/reductases (SDR) family.</text>
</comment>
<dbReference type="Gene3D" id="3.40.50.720">
    <property type="entry name" value="NAD(P)-binding Rossmann-like Domain"/>
    <property type="match status" value="1"/>
</dbReference>
<dbReference type="Pfam" id="PF00106">
    <property type="entry name" value="adh_short"/>
    <property type="match status" value="1"/>
</dbReference>
<dbReference type="GeneID" id="66066829"/>
<name>A0A8E5MJ96_USTVR</name>
<evidence type="ECO:0000313" key="4">
    <source>
        <dbReference type="EMBL" id="QUC21811.1"/>
    </source>
</evidence>
<organism evidence="4 5">
    <name type="scientific">Ustilaginoidea virens</name>
    <name type="common">Rice false smut fungus</name>
    <name type="synonym">Villosiclava virens</name>
    <dbReference type="NCBI Taxonomy" id="1159556"/>
    <lineage>
        <taxon>Eukaryota</taxon>
        <taxon>Fungi</taxon>
        <taxon>Dikarya</taxon>
        <taxon>Ascomycota</taxon>
        <taxon>Pezizomycotina</taxon>
        <taxon>Sordariomycetes</taxon>
        <taxon>Hypocreomycetidae</taxon>
        <taxon>Hypocreales</taxon>
        <taxon>Clavicipitaceae</taxon>
        <taxon>Ustilaginoidea</taxon>
    </lineage>
</organism>
<dbReference type="SUPFAM" id="SSF51735">
    <property type="entry name" value="NAD(P)-binding Rossmann-fold domains"/>
    <property type="match status" value="1"/>
</dbReference>
<evidence type="ECO:0000256" key="1">
    <source>
        <dbReference type="ARBA" id="ARBA00006484"/>
    </source>
</evidence>
<dbReference type="RefSeq" id="XP_042999484.1">
    <property type="nucleotide sequence ID" value="XM_043143549.1"/>
</dbReference>
<dbReference type="PANTHER" id="PTHR43618:SF4">
    <property type="entry name" value="SHORT CHAIN DEHYDROGENASE_REDUCTASE FAMILY (AFU_ORTHOLOGUE AFUA_7G04540)"/>
    <property type="match status" value="1"/>
</dbReference>
<dbReference type="OrthoDB" id="2898618at2759"/>
<keyword evidence="5" id="KW-1185">Reference proteome</keyword>
<proteinExistence type="inferred from homology"/>
<gene>
    <name evidence="4" type="ORF">UV8b_06052</name>
</gene>
<keyword evidence="2" id="KW-0521">NADP</keyword>
<dbReference type="InterPro" id="IPR036291">
    <property type="entry name" value="NAD(P)-bd_dom_sf"/>
</dbReference>
<accession>A0A8E5MJ96</accession>
<dbReference type="InterPro" id="IPR052178">
    <property type="entry name" value="Sec_Metab_Biosynth_SDR"/>
</dbReference>
<dbReference type="Proteomes" id="UP000027002">
    <property type="component" value="Chromosome 5"/>
</dbReference>
<dbReference type="KEGG" id="uvi:66066829"/>
<protein>
    <submittedName>
        <fullName evidence="4">Uncharacterized protein</fullName>
    </submittedName>
</protein>
<reference evidence="4" key="1">
    <citation type="submission" date="2020-03" db="EMBL/GenBank/DDBJ databases">
        <title>A mixture of massive structural variations and highly conserved coding sequences in Ustilaginoidea virens genome.</title>
        <authorList>
            <person name="Zhang K."/>
            <person name="Zhao Z."/>
            <person name="Zhang Z."/>
            <person name="Li Y."/>
            <person name="Hsiang T."/>
            <person name="Sun W."/>
        </authorList>
    </citation>
    <scope>NUCLEOTIDE SEQUENCE</scope>
    <source>
        <strain evidence="4">UV-8b</strain>
    </source>
</reference>
<dbReference type="PRINTS" id="PR00081">
    <property type="entry name" value="GDHRDH"/>
</dbReference>
<dbReference type="InterPro" id="IPR002347">
    <property type="entry name" value="SDR_fam"/>
</dbReference>
<keyword evidence="3" id="KW-0560">Oxidoreductase</keyword>
<evidence type="ECO:0000256" key="2">
    <source>
        <dbReference type="ARBA" id="ARBA00022857"/>
    </source>
</evidence>
<dbReference type="CDD" id="cd05233">
    <property type="entry name" value="SDR_c"/>
    <property type="match status" value="1"/>
</dbReference>
<evidence type="ECO:0000256" key="3">
    <source>
        <dbReference type="ARBA" id="ARBA00023002"/>
    </source>
</evidence>
<dbReference type="EMBL" id="CP072757">
    <property type="protein sequence ID" value="QUC21811.1"/>
    <property type="molecule type" value="Genomic_DNA"/>
</dbReference>
<sequence length="279" mass="29569">MASHSPEHLNRDRLFNVSHVTAVLTGGGSGIGLMITQALIANGAKIYVVDRRKDALDTVQRLYNTGPGEMIPLVADISVKADVVRLAEQITALEPQGIQLLVNNAGIALDHATRFADSGQPCMSSATAISEHFMRSAPNDWAASFATNAMGGFFMSMAFLPLLEKGSAVVDGYASSIVNLSSNAAFLKDSCRGYVSYAKYVFAKPCACWWELTGADDDGFFGAGSKVDDESPGDERCRPGGEMDIAATILFLASVGGSFYNHQILFPDGGETLICPAAV</sequence>
<dbReference type="PANTHER" id="PTHR43618">
    <property type="entry name" value="7-ALPHA-HYDROXYSTEROID DEHYDROGENASE"/>
    <property type="match status" value="1"/>
</dbReference>